<gene>
    <name evidence="1" type="ORF">SCWH03_57110</name>
</gene>
<dbReference type="AlphaFoldDB" id="A0A6A0B5A4"/>
<proteinExistence type="predicted"/>
<keyword evidence="2" id="KW-1185">Reference proteome</keyword>
<protein>
    <submittedName>
        <fullName evidence="1">Uncharacterized protein</fullName>
    </submittedName>
</protein>
<evidence type="ECO:0000313" key="2">
    <source>
        <dbReference type="Proteomes" id="UP000484988"/>
    </source>
</evidence>
<accession>A0A6A0B5A4</accession>
<dbReference type="EMBL" id="BLLG01000030">
    <property type="protein sequence ID" value="GFH39444.1"/>
    <property type="molecule type" value="Genomic_DNA"/>
</dbReference>
<sequence length="67" mass="6408">MIGLPVSGDEAGVAEGLGDLSGLPLLLGLFLQHGVDARYAVAGLACTDILGAVAACNSGRGSGAVAV</sequence>
<organism evidence="1 2">
    <name type="scientific">Streptomyces pacificus</name>
    <dbReference type="NCBI Taxonomy" id="2705029"/>
    <lineage>
        <taxon>Bacteria</taxon>
        <taxon>Bacillati</taxon>
        <taxon>Actinomycetota</taxon>
        <taxon>Actinomycetes</taxon>
        <taxon>Kitasatosporales</taxon>
        <taxon>Streptomycetaceae</taxon>
        <taxon>Streptomyces</taxon>
    </lineage>
</organism>
<reference evidence="1 2" key="1">
    <citation type="submission" date="2020-02" db="EMBL/GenBank/DDBJ databases">
        <title>Whole Genome Shotgun Sequence of Streptomyces sp. strain CWH03.</title>
        <authorList>
            <person name="Dohra H."/>
            <person name="Kodani S."/>
            <person name="Yamamura H."/>
        </authorList>
    </citation>
    <scope>NUCLEOTIDE SEQUENCE [LARGE SCALE GENOMIC DNA]</scope>
    <source>
        <strain evidence="1 2">CWH03</strain>
    </source>
</reference>
<dbReference type="Proteomes" id="UP000484988">
    <property type="component" value="Unassembled WGS sequence"/>
</dbReference>
<name>A0A6A0B5A4_9ACTN</name>
<comment type="caution">
    <text evidence="1">The sequence shown here is derived from an EMBL/GenBank/DDBJ whole genome shotgun (WGS) entry which is preliminary data.</text>
</comment>
<evidence type="ECO:0000313" key="1">
    <source>
        <dbReference type="EMBL" id="GFH39444.1"/>
    </source>
</evidence>